<dbReference type="EMBL" id="KQ759903">
    <property type="protein sequence ID" value="OAD62003.1"/>
    <property type="molecule type" value="Genomic_DNA"/>
</dbReference>
<organism evidence="2 3">
    <name type="scientific">Eufriesea mexicana</name>
    <dbReference type="NCBI Taxonomy" id="516756"/>
    <lineage>
        <taxon>Eukaryota</taxon>
        <taxon>Metazoa</taxon>
        <taxon>Ecdysozoa</taxon>
        <taxon>Arthropoda</taxon>
        <taxon>Hexapoda</taxon>
        <taxon>Insecta</taxon>
        <taxon>Pterygota</taxon>
        <taxon>Neoptera</taxon>
        <taxon>Endopterygota</taxon>
        <taxon>Hymenoptera</taxon>
        <taxon>Apocrita</taxon>
        <taxon>Aculeata</taxon>
        <taxon>Apoidea</taxon>
        <taxon>Anthophila</taxon>
        <taxon>Apidae</taxon>
        <taxon>Eufriesea</taxon>
    </lineage>
</organism>
<evidence type="ECO:0000313" key="2">
    <source>
        <dbReference type="EMBL" id="OAD62003.1"/>
    </source>
</evidence>
<evidence type="ECO:0000256" key="1">
    <source>
        <dbReference type="SAM" id="MobiDB-lite"/>
    </source>
</evidence>
<dbReference type="Proteomes" id="UP000250275">
    <property type="component" value="Unassembled WGS sequence"/>
</dbReference>
<proteinExistence type="predicted"/>
<gene>
    <name evidence="2" type="ORF">WN48_07642</name>
</gene>
<keyword evidence="3" id="KW-1185">Reference proteome</keyword>
<evidence type="ECO:0000313" key="3">
    <source>
        <dbReference type="Proteomes" id="UP000250275"/>
    </source>
</evidence>
<sequence>MKTRPSIKSDPFVNLKPTIEILITAKLVSTSFPKSLDRRTFKVNDDLKPEWRAKVVAGVANVEAKVSSKLKREWKSSGSRESRLGLRSSKSVINDSVCSGPVCDPVSTSPVNKDFRRISQRIPKEQVSIISRVTVGNSERSGAPKWTEMVEAGRLVARDCGTLGNRSETPDDQLARTPGTRLAGQIARAPADDFSTSLTTTS</sequence>
<protein>
    <submittedName>
        <fullName evidence="2">Uncharacterized protein</fullName>
    </submittedName>
</protein>
<dbReference type="AlphaFoldDB" id="A0A310SVT1"/>
<accession>A0A310SVT1</accession>
<feature type="region of interest" description="Disordered" evidence="1">
    <location>
        <begin position="161"/>
        <end position="183"/>
    </location>
</feature>
<reference evidence="2 3" key="1">
    <citation type="submission" date="2015-07" db="EMBL/GenBank/DDBJ databases">
        <title>The genome of Eufriesea mexicana.</title>
        <authorList>
            <person name="Pan H."/>
            <person name="Kapheim K."/>
        </authorList>
    </citation>
    <scope>NUCLEOTIDE SEQUENCE [LARGE SCALE GENOMIC DNA]</scope>
    <source>
        <strain evidence="2">0111107269</strain>
        <tissue evidence="2">Whole body</tissue>
    </source>
</reference>
<name>A0A310SVT1_9HYME</name>